<accession>A0AAW1NNZ6</accession>
<protein>
    <submittedName>
        <fullName evidence="1">Uncharacterized protein</fullName>
    </submittedName>
</protein>
<name>A0AAW1NNZ6_9CHLO</name>
<dbReference type="AlphaFoldDB" id="A0AAW1NNZ6"/>
<evidence type="ECO:0000313" key="2">
    <source>
        <dbReference type="Proteomes" id="UP001465755"/>
    </source>
</evidence>
<organism evidence="1 2">
    <name type="scientific">Symbiochloris irregularis</name>
    <dbReference type="NCBI Taxonomy" id="706552"/>
    <lineage>
        <taxon>Eukaryota</taxon>
        <taxon>Viridiplantae</taxon>
        <taxon>Chlorophyta</taxon>
        <taxon>core chlorophytes</taxon>
        <taxon>Trebouxiophyceae</taxon>
        <taxon>Trebouxiales</taxon>
        <taxon>Trebouxiaceae</taxon>
        <taxon>Symbiochloris</taxon>
    </lineage>
</organism>
<keyword evidence="2" id="KW-1185">Reference proteome</keyword>
<evidence type="ECO:0000313" key="1">
    <source>
        <dbReference type="EMBL" id="KAK9786167.1"/>
    </source>
</evidence>
<reference evidence="1 2" key="1">
    <citation type="journal article" date="2024" name="Nat. Commun.">
        <title>Phylogenomics reveals the evolutionary origins of lichenization in chlorophyte algae.</title>
        <authorList>
            <person name="Puginier C."/>
            <person name="Libourel C."/>
            <person name="Otte J."/>
            <person name="Skaloud P."/>
            <person name="Haon M."/>
            <person name="Grisel S."/>
            <person name="Petersen M."/>
            <person name="Berrin J.G."/>
            <person name="Delaux P.M."/>
            <person name="Dal Grande F."/>
            <person name="Keller J."/>
        </authorList>
    </citation>
    <scope>NUCLEOTIDE SEQUENCE [LARGE SCALE GENOMIC DNA]</scope>
    <source>
        <strain evidence="1 2">SAG 2036</strain>
    </source>
</reference>
<comment type="caution">
    <text evidence="1">The sequence shown here is derived from an EMBL/GenBank/DDBJ whole genome shotgun (WGS) entry which is preliminary data.</text>
</comment>
<dbReference type="EMBL" id="JALJOQ010000280">
    <property type="protein sequence ID" value="KAK9786167.1"/>
    <property type="molecule type" value="Genomic_DNA"/>
</dbReference>
<gene>
    <name evidence="1" type="ORF">WJX73_003168</name>
</gene>
<sequence length="77" mass="8111">MGYHSTLGVKFPRLCSSLLMERDARCASLGMKDLSGPGSGVNCGTLPGPDRSFVPNDAHLASSSDLYIPGVHLQAHL</sequence>
<dbReference type="Proteomes" id="UP001465755">
    <property type="component" value="Unassembled WGS sequence"/>
</dbReference>
<proteinExistence type="predicted"/>